<protein>
    <submittedName>
        <fullName evidence="1">Uncharacterized protein</fullName>
    </submittedName>
</protein>
<reference evidence="2" key="1">
    <citation type="journal article" date="2019" name="Int. J. Syst. Evol. Microbiol.">
        <title>The Global Catalogue of Microorganisms (GCM) 10K type strain sequencing project: providing services to taxonomists for standard genome sequencing and annotation.</title>
        <authorList>
            <consortium name="The Broad Institute Genomics Platform"/>
            <consortium name="The Broad Institute Genome Sequencing Center for Infectious Disease"/>
            <person name="Wu L."/>
            <person name="Ma J."/>
        </authorList>
    </citation>
    <scope>NUCLEOTIDE SEQUENCE [LARGE SCALE GENOMIC DNA]</scope>
    <source>
        <strain evidence="2">CCM 8903</strain>
    </source>
</reference>
<comment type="caution">
    <text evidence="1">The sequence shown here is derived from an EMBL/GenBank/DDBJ whole genome shotgun (WGS) entry which is preliminary data.</text>
</comment>
<evidence type="ECO:0000313" key="2">
    <source>
        <dbReference type="Proteomes" id="UP001597252"/>
    </source>
</evidence>
<proteinExistence type="predicted"/>
<keyword evidence="2" id="KW-1185">Reference proteome</keyword>
<sequence>MMTDYQFTLPAQDPAAFDVLDPSLYRYELAADDLAPIQQVAQSELFEALKQRLVAQVPMRDWLQQLLSQSPDEYVAQFSDYAKAKLRSGEWQLGMRKDNGQLYAVLKDAASGQTRSFVTLEKRAVQELGNLPELAALSHQLATITAQIQTVSQTLKRVEQGQYNDRFAAYYSARQLIITGLSAQDPQLRQTLLTQAVTELAQMNAQLMLSSRQDALTFTDPKVKTSQAKASEQLLRRALGYLDGGVSLSVTAYTALGESQPVLATLMNYRAFVDQVLLQPTASGRSLAWLIDNAHQGADGAVEATLQQLSTQIGELADHAAADRIAGGNQHALENSDL</sequence>
<name>A0ABW4E8L5_9LACO</name>
<gene>
    <name evidence="1" type="ORF">ACFQ5J_06060</name>
</gene>
<dbReference type="EMBL" id="JBHTON010000015">
    <property type="protein sequence ID" value="MFD1484791.1"/>
    <property type="molecule type" value="Genomic_DNA"/>
</dbReference>
<dbReference type="Proteomes" id="UP001597252">
    <property type="component" value="Unassembled WGS sequence"/>
</dbReference>
<dbReference type="RefSeq" id="WP_125753540.1">
    <property type="nucleotide sequence ID" value="NZ_JBHTON010000015.1"/>
</dbReference>
<accession>A0ABW4E8L5</accession>
<evidence type="ECO:0000313" key="1">
    <source>
        <dbReference type="EMBL" id="MFD1484791.1"/>
    </source>
</evidence>
<organism evidence="1 2">
    <name type="scientific">Lacticaseibacillus baoqingensis</name>
    <dbReference type="NCBI Taxonomy" id="2486013"/>
    <lineage>
        <taxon>Bacteria</taxon>
        <taxon>Bacillati</taxon>
        <taxon>Bacillota</taxon>
        <taxon>Bacilli</taxon>
        <taxon>Lactobacillales</taxon>
        <taxon>Lactobacillaceae</taxon>
        <taxon>Lacticaseibacillus</taxon>
    </lineage>
</organism>